<feature type="signal peptide" evidence="1">
    <location>
        <begin position="1"/>
        <end position="24"/>
    </location>
</feature>
<name>A0A9D9H3H9_9BACT</name>
<dbReference type="EMBL" id="JADIMZ010000131">
    <property type="protein sequence ID" value="MBO8433388.1"/>
    <property type="molecule type" value="Genomic_DNA"/>
</dbReference>
<organism evidence="2 3">
    <name type="scientific">Candidatus Pullibacteroides excrementavium</name>
    <dbReference type="NCBI Taxonomy" id="2840905"/>
    <lineage>
        <taxon>Bacteria</taxon>
        <taxon>Pseudomonadati</taxon>
        <taxon>Bacteroidota</taxon>
        <taxon>Bacteroidia</taxon>
        <taxon>Bacteroidales</taxon>
        <taxon>Candidatus Pullibacteroides</taxon>
    </lineage>
</organism>
<reference evidence="2" key="2">
    <citation type="journal article" date="2021" name="PeerJ">
        <title>Extensive microbial diversity within the chicken gut microbiome revealed by metagenomics and culture.</title>
        <authorList>
            <person name="Gilroy R."/>
            <person name="Ravi A."/>
            <person name="Getino M."/>
            <person name="Pursley I."/>
            <person name="Horton D.L."/>
            <person name="Alikhan N.F."/>
            <person name="Baker D."/>
            <person name="Gharbi K."/>
            <person name="Hall N."/>
            <person name="Watson M."/>
            <person name="Adriaenssens E.M."/>
            <person name="Foster-Nyarko E."/>
            <person name="Jarju S."/>
            <person name="Secka A."/>
            <person name="Antonio M."/>
            <person name="Oren A."/>
            <person name="Chaudhuri R.R."/>
            <person name="La Ragione R."/>
            <person name="Hildebrand F."/>
            <person name="Pallen M.J."/>
        </authorList>
    </citation>
    <scope>NUCLEOTIDE SEQUENCE</scope>
    <source>
        <strain evidence="2">2889</strain>
    </source>
</reference>
<keyword evidence="1" id="KW-0732">Signal</keyword>
<protein>
    <submittedName>
        <fullName evidence="2">T9SS type A sorting domain-containing protein</fullName>
    </submittedName>
</protein>
<gene>
    <name evidence="2" type="ORF">IAB08_08885</name>
</gene>
<reference evidence="2" key="1">
    <citation type="submission" date="2020-10" db="EMBL/GenBank/DDBJ databases">
        <authorList>
            <person name="Gilroy R."/>
        </authorList>
    </citation>
    <scope>NUCLEOTIDE SEQUENCE</scope>
    <source>
        <strain evidence="2">2889</strain>
    </source>
</reference>
<comment type="caution">
    <text evidence="2">The sequence shown here is derived from an EMBL/GenBank/DDBJ whole genome shotgun (WGS) entry which is preliminary data.</text>
</comment>
<dbReference type="Proteomes" id="UP000823612">
    <property type="component" value="Unassembled WGS sequence"/>
</dbReference>
<sequence length="398" mass="45292">MKNLSKISIVLISIVSLAIPSLQAQISPEQADSIMEKYLLYYDSIQSQPLLPEDAPASRSWYPYSTYLLTGDTLFQDTAAFPGALRWSQNAYVYFIKSHLPVYGPTPECFFSIDRNNGQVEEHYAGEALGYARRPFMEPVDILWNKEPVIHISQAEASNALDRYLSDNYGNLHPYPYRVYAYPDSTKNNPMWPCDPMGSDYRGYAGTHFSYYYDNTFTYMLAEETDSGTTFRYLAALKNDPAIHIPDGDFYLIAHIEENGVYLYDIPDSAIEIIDPFIYRVGENAAEPLNLDEWPLIRSYEPTANKALQVENKALLFYNVPNPFSSVTHIRYTLPGSRRSAELQILDLQGRPVQRLALDKNDNNEVEIRLDGHAPGLYIGILRVDGIPADRIRLIKAH</sequence>
<accession>A0A9D9H3H9</accession>
<evidence type="ECO:0000256" key="1">
    <source>
        <dbReference type="SAM" id="SignalP"/>
    </source>
</evidence>
<proteinExistence type="predicted"/>
<feature type="chain" id="PRO_5039197982" evidence="1">
    <location>
        <begin position="25"/>
        <end position="398"/>
    </location>
</feature>
<dbReference type="AlphaFoldDB" id="A0A9D9H3H9"/>
<evidence type="ECO:0000313" key="3">
    <source>
        <dbReference type="Proteomes" id="UP000823612"/>
    </source>
</evidence>
<evidence type="ECO:0000313" key="2">
    <source>
        <dbReference type="EMBL" id="MBO8433388.1"/>
    </source>
</evidence>